<keyword evidence="8 14" id="KW-0418">Kinase</keyword>
<comment type="caution">
    <text evidence="16">The sequence shown here is derived from an EMBL/GenBank/DDBJ whole genome shotgun (WGS) entry which is preliminary data.</text>
</comment>
<comment type="pathway">
    <text evidence="2 14">Cofactor biosynthesis; FMN biosynthesis; FMN from riboflavin (ATP route): step 1/1.</text>
</comment>
<dbReference type="EC" id="2.7.1.26" evidence="14"/>
<dbReference type="GO" id="GO:0003919">
    <property type="term" value="F:FMN adenylyltransferase activity"/>
    <property type="evidence" value="ECO:0007669"/>
    <property type="project" value="UniProtKB-UniRule"/>
</dbReference>
<dbReference type="GO" id="GO:0009231">
    <property type="term" value="P:riboflavin biosynthetic process"/>
    <property type="evidence" value="ECO:0007669"/>
    <property type="project" value="InterPro"/>
</dbReference>
<dbReference type="UniPathway" id="UPA00277">
    <property type="reaction ID" value="UER00407"/>
</dbReference>
<dbReference type="InterPro" id="IPR002606">
    <property type="entry name" value="Riboflavin_kinase_bac"/>
</dbReference>
<dbReference type="InterPro" id="IPR023468">
    <property type="entry name" value="Riboflavin_kinase"/>
</dbReference>
<comment type="similarity">
    <text evidence="14">Belongs to the ribF family.</text>
</comment>
<dbReference type="EMBL" id="QJSX01000001">
    <property type="protein sequence ID" value="PYE56293.1"/>
    <property type="molecule type" value="Genomic_DNA"/>
</dbReference>
<dbReference type="GO" id="GO:0006747">
    <property type="term" value="P:FAD biosynthetic process"/>
    <property type="evidence" value="ECO:0007669"/>
    <property type="project" value="UniProtKB-UniRule"/>
</dbReference>
<keyword evidence="17" id="KW-1185">Reference proteome</keyword>
<evidence type="ECO:0000256" key="12">
    <source>
        <dbReference type="ARBA" id="ARBA00047880"/>
    </source>
</evidence>
<protein>
    <recommendedName>
        <fullName evidence="14">Riboflavin biosynthesis protein</fullName>
    </recommendedName>
    <domain>
        <recommendedName>
            <fullName evidence="14">Riboflavin kinase</fullName>
            <ecNumber evidence="14">2.7.1.26</ecNumber>
        </recommendedName>
        <alternativeName>
            <fullName evidence="14">Flavokinase</fullName>
        </alternativeName>
    </domain>
    <domain>
        <recommendedName>
            <fullName evidence="14">FMN adenylyltransferase</fullName>
            <ecNumber evidence="14">2.7.7.2</ecNumber>
        </recommendedName>
        <alternativeName>
            <fullName evidence="14">FAD pyrophosphorylase</fullName>
        </alternativeName>
        <alternativeName>
            <fullName evidence="14">FAD synthase</fullName>
        </alternativeName>
    </domain>
</protein>
<dbReference type="GO" id="GO:0008531">
    <property type="term" value="F:riboflavin kinase activity"/>
    <property type="evidence" value="ECO:0007669"/>
    <property type="project" value="UniProtKB-UniRule"/>
</dbReference>
<organism evidence="16 17">
    <name type="scientific">Deinococcus yavapaiensis KR-236</name>
    <dbReference type="NCBI Taxonomy" id="694435"/>
    <lineage>
        <taxon>Bacteria</taxon>
        <taxon>Thermotogati</taxon>
        <taxon>Deinococcota</taxon>
        <taxon>Deinococci</taxon>
        <taxon>Deinococcales</taxon>
        <taxon>Deinococcaceae</taxon>
        <taxon>Deinococcus</taxon>
    </lineage>
</organism>
<dbReference type="EC" id="2.7.7.2" evidence="14"/>
<dbReference type="PANTHER" id="PTHR22749">
    <property type="entry name" value="RIBOFLAVIN KINASE/FMN ADENYLYLTRANSFERASE"/>
    <property type="match status" value="1"/>
</dbReference>
<dbReference type="InterPro" id="IPR023465">
    <property type="entry name" value="Riboflavin_kinase_dom_sf"/>
</dbReference>
<evidence type="ECO:0000256" key="9">
    <source>
        <dbReference type="ARBA" id="ARBA00022827"/>
    </source>
</evidence>
<comment type="catalytic activity">
    <reaction evidence="13 14">
        <text>FMN + ATP + H(+) = FAD + diphosphate</text>
        <dbReference type="Rhea" id="RHEA:17237"/>
        <dbReference type="ChEBI" id="CHEBI:15378"/>
        <dbReference type="ChEBI" id="CHEBI:30616"/>
        <dbReference type="ChEBI" id="CHEBI:33019"/>
        <dbReference type="ChEBI" id="CHEBI:57692"/>
        <dbReference type="ChEBI" id="CHEBI:58210"/>
        <dbReference type="EC" id="2.7.7.2"/>
    </reaction>
</comment>
<dbReference type="NCBIfam" id="TIGR00083">
    <property type="entry name" value="ribF"/>
    <property type="match status" value="1"/>
</dbReference>
<evidence type="ECO:0000256" key="4">
    <source>
        <dbReference type="ARBA" id="ARBA00022643"/>
    </source>
</evidence>
<dbReference type="SMART" id="SM00904">
    <property type="entry name" value="Flavokinase"/>
    <property type="match status" value="1"/>
</dbReference>
<keyword evidence="7 14" id="KW-0547">Nucleotide-binding</keyword>
<sequence length="303" mass="33269">MNSGGKRVKTYQSPHQRPDTDTVVAIGSFDGVHLGHQALIRVLREHARAARVPSVVYTFDPPTRVLTQGAEYLSTLPEKLALLQRFKVDEVIAVSFTREFAGRTKEEFLRDIATLRPRTIVVGEDFGFGKGRAGKLDDLREVTPNVVALPMFQLTGRDIKSTRIRELLGQGDVEGAAELLGRSYDAVGVVVGGDQLGRTIAFPTANVKVPSGKLLPPGVFAVTVYVDGERHTGMANVGKRPTVSGTETRLEVHLFDFDADLYGQEVQVKFKRFLRGEQKFSGLDALKAQLAKDKEQARELLGV</sequence>
<reference evidence="16 17" key="1">
    <citation type="submission" date="2018-06" db="EMBL/GenBank/DDBJ databases">
        <title>Genomic Encyclopedia of Type Strains, Phase IV (KMG-IV): sequencing the most valuable type-strain genomes for metagenomic binning, comparative biology and taxonomic classification.</title>
        <authorList>
            <person name="Goeker M."/>
        </authorList>
    </citation>
    <scope>NUCLEOTIDE SEQUENCE [LARGE SCALE GENOMIC DNA]</scope>
    <source>
        <strain evidence="16 17">DSM 18048</strain>
    </source>
</reference>
<dbReference type="InterPro" id="IPR015864">
    <property type="entry name" value="FAD_synthase"/>
</dbReference>
<dbReference type="NCBIfam" id="NF004162">
    <property type="entry name" value="PRK05627.1-5"/>
    <property type="match status" value="1"/>
</dbReference>
<comment type="pathway">
    <text evidence="1 14">Cofactor biosynthesis; FAD biosynthesis; FAD from FMN: step 1/1.</text>
</comment>
<dbReference type="Proteomes" id="UP000248326">
    <property type="component" value="Unassembled WGS sequence"/>
</dbReference>
<dbReference type="PANTHER" id="PTHR22749:SF6">
    <property type="entry name" value="RIBOFLAVIN KINASE"/>
    <property type="match status" value="1"/>
</dbReference>
<evidence type="ECO:0000256" key="5">
    <source>
        <dbReference type="ARBA" id="ARBA00022679"/>
    </source>
</evidence>
<dbReference type="InterPro" id="IPR015865">
    <property type="entry name" value="Riboflavin_kinase_bac/euk"/>
</dbReference>
<dbReference type="FunFam" id="3.40.50.620:FF:000021">
    <property type="entry name" value="Riboflavin biosynthesis protein"/>
    <property type="match status" value="1"/>
</dbReference>
<comment type="catalytic activity">
    <reaction evidence="12 14">
        <text>riboflavin + ATP = FMN + ADP + H(+)</text>
        <dbReference type="Rhea" id="RHEA:14357"/>
        <dbReference type="ChEBI" id="CHEBI:15378"/>
        <dbReference type="ChEBI" id="CHEBI:30616"/>
        <dbReference type="ChEBI" id="CHEBI:57986"/>
        <dbReference type="ChEBI" id="CHEBI:58210"/>
        <dbReference type="ChEBI" id="CHEBI:456216"/>
        <dbReference type="EC" id="2.7.1.26"/>
    </reaction>
</comment>
<dbReference type="PIRSF" id="PIRSF004491">
    <property type="entry name" value="FAD_Synth"/>
    <property type="match status" value="1"/>
</dbReference>
<feature type="domain" description="Riboflavin kinase" evidence="15">
    <location>
        <begin position="179"/>
        <end position="302"/>
    </location>
</feature>
<evidence type="ECO:0000313" key="17">
    <source>
        <dbReference type="Proteomes" id="UP000248326"/>
    </source>
</evidence>
<dbReference type="SUPFAM" id="SSF52374">
    <property type="entry name" value="Nucleotidylyl transferase"/>
    <property type="match status" value="1"/>
</dbReference>
<evidence type="ECO:0000256" key="13">
    <source>
        <dbReference type="ARBA" id="ARBA00049494"/>
    </source>
</evidence>
<keyword evidence="9 14" id="KW-0274">FAD</keyword>
<dbReference type="AlphaFoldDB" id="A0A318SCG5"/>
<dbReference type="GO" id="GO:0009398">
    <property type="term" value="P:FMN biosynthetic process"/>
    <property type="evidence" value="ECO:0007669"/>
    <property type="project" value="UniProtKB-UniRule"/>
</dbReference>
<evidence type="ECO:0000256" key="3">
    <source>
        <dbReference type="ARBA" id="ARBA00022630"/>
    </source>
</evidence>
<keyword evidence="10 14" id="KW-0067">ATP-binding</keyword>
<dbReference type="FunFam" id="2.40.30.30:FF:000003">
    <property type="entry name" value="Riboflavin biosynthesis protein"/>
    <property type="match status" value="1"/>
</dbReference>
<evidence type="ECO:0000256" key="2">
    <source>
        <dbReference type="ARBA" id="ARBA00005201"/>
    </source>
</evidence>
<evidence type="ECO:0000256" key="10">
    <source>
        <dbReference type="ARBA" id="ARBA00022840"/>
    </source>
</evidence>
<evidence type="ECO:0000256" key="6">
    <source>
        <dbReference type="ARBA" id="ARBA00022695"/>
    </source>
</evidence>
<evidence type="ECO:0000256" key="1">
    <source>
        <dbReference type="ARBA" id="ARBA00004726"/>
    </source>
</evidence>
<dbReference type="Pfam" id="PF01687">
    <property type="entry name" value="Flavokinase"/>
    <property type="match status" value="1"/>
</dbReference>
<gene>
    <name evidence="16" type="ORF">DES52_10197</name>
</gene>
<dbReference type="Gene3D" id="2.40.30.30">
    <property type="entry name" value="Riboflavin kinase-like"/>
    <property type="match status" value="1"/>
</dbReference>
<accession>A0A318SCG5</accession>
<evidence type="ECO:0000256" key="11">
    <source>
        <dbReference type="ARBA" id="ARBA00023268"/>
    </source>
</evidence>
<keyword evidence="11" id="KW-0511">Multifunctional enzyme</keyword>
<evidence type="ECO:0000256" key="8">
    <source>
        <dbReference type="ARBA" id="ARBA00022777"/>
    </source>
</evidence>
<name>A0A318SCG5_9DEIO</name>
<keyword evidence="5 14" id="KW-0808">Transferase</keyword>
<dbReference type="InterPro" id="IPR014729">
    <property type="entry name" value="Rossmann-like_a/b/a_fold"/>
</dbReference>
<dbReference type="Gene3D" id="3.40.50.620">
    <property type="entry name" value="HUPs"/>
    <property type="match status" value="1"/>
</dbReference>
<dbReference type="UniPathway" id="UPA00276">
    <property type="reaction ID" value="UER00406"/>
</dbReference>
<proteinExistence type="inferred from homology"/>
<evidence type="ECO:0000259" key="15">
    <source>
        <dbReference type="SMART" id="SM00904"/>
    </source>
</evidence>
<dbReference type="Pfam" id="PF06574">
    <property type="entry name" value="FAD_syn"/>
    <property type="match status" value="1"/>
</dbReference>
<dbReference type="GO" id="GO:0005524">
    <property type="term" value="F:ATP binding"/>
    <property type="evidence" value="ECO:0007669"/>
    <property type="project" value="UniProtKB-UniRule"/>
</dbReference>
<keyword evidence="6 14" id="KW-0548">Nucleotidyltransferase</keyword>
<dbReference type="CDD" id="cd02064">
    <property type="entry name" value="FAD_synthetase_N"/>
    <property type="match status" value="1"/>
</dbReference>
<dbReference type="SUPFAM" id="SSF82114">
    <property type="entry name" value="Riboflavin kinase-like"/>
    <property type="match status" value="1"/>
</dbReference>
<keyword evidence="4 14" id="KW-0288">FMN</keyword>
<evidence type="ECO:0000256" key="14">
    <source>
        <dbReference type="PIRNR" id="PIRNR004491"/>
    </source>
</evidence>
<evidence type="ECO:0000313" key="16">
    <source>
        <dbReference type="EMBL" id="PYE56293.1"/>
    </source>
</evidence>
<evidence type="ECO:0000256" key="7">
    <source>
        <dbReference type="ARBA" id="ARBA00022741"/>
    </source>
</evidence>
<keyword evidence="3 14" id="KW-0285">Flavoprotein</keyword>